<dbReference type="Proteomes" id="UP001165044">
    <property type="component" value="Unassembled WGS sequence"/>
</dbReference>
<keyword evidence="7" id="KW-1185">Reference proteome</keyword>
<dbReference type="InterPro" id="IPR001647">
    <property type="entry name" value="HTH_TetR"/>
</dbReference>
<dbReference type="EMBL" id="BSDC01000001">
    <property type="protein sequence ID" value="GLH65967.1"/>
    <property type="molecule type" value="Genomic_DNA"/>
</dbReference>
<feature type="DNA-binding region" description="H-T-H motif" evidence="4">
    <location>
        <begin position="36"/>
        <end position="55"/>
    </location>
</feature>
<dbReference type="PRINTS" id="PR00455">
    <property type="entry name" value="HTHTETR"/>
</dbReference>
<dbReference type="PROSITE" id="PS50977">
    <property type="entry name" value="HTH_TETR_2"/>
    <property type="match status" value="1"/>
</dbReference>
<dbReference type="SUPFAM" id="SSF46689">
    <property type="entry name" value="Homeodomain-like"/>
    <property type="match status" value="1"/>
</dbReference>
<keyword evidence="1" id="KW-0805">Transcription regulation</keyword>
<dbReference type="InterPro" id="IPR009057">
    <property type="entry name" value="Homeodomain-like_sf"/>
</dbReference>
<protein>
    <submittedName>
        <fullName evidence="6">TetR family transcriptional regulator</fullName>
    </submittedName>
</protein>
<reference evidence="6" key="1">
    <citation type="journal article" date="2023" name="Antonie Van Leeuwenhoek">
        <title>Mesoterricola silvestris gen. nov., sp. nov., Mesoterricola sediminis sp. nov., Geothrix oryzae sp. nov., Geothrix edaphica sp. nov., Geothrix rubra sp. nov., and Geothrix limicola sp. nov., six novel members of Acidobacteriota isolated from soils.</title>
        <authorList>
            <person name="Itoh H."/>
            <person name="Sugisawa Y."/>
            <person name="Mise K."/>
            <person name="Xu Z."/>
            <person name="Kuniyasu M."/>
            <person name="Ushijima N."/>
            <person name="Kawano K."/>
            <person name="Kobayashi E."/>
            <person name="Shiratori Y."/>
            <person name="Masuda Y."/>
            <person name="Senoo K."/>
        </authorList>
    </citation>
    <scope>NUCLEOTIDE SEQUENCE</scope>
    <source>
        <strain evidence="6">Red802</strain>
    </source>
</reference>
<keyword evidence="3" id="KW-0804">Transcription</keyword>
<evidence type="ECO:0000259" key="5">
    <source>
        <dbReference type="PROSITE" id="PS50977"/>
    </source>
</evidence>
<dbReference type="InterPro" id="IPR050109">
    <property type="entry name" value="HTH-type_TetR-like_transc_reg"/>
</dbReference>
<accession>A0ABQ5PU93</accession>
<gene>
    <name evidence="6" type="ORF">GETHED_03310</name>
</gene>
<proteinExistence type="predicted"/>
<dbReference type="Gene3D" id="1.10.357.10">
    <property type="entry name" value="Tetracycline Repressor, domain 2"/>
    <property type="match status" value="1"/>
</dbReference>
<feature type="domain" description="HTH tetR-type" evidence="5">
    <location>
        <begin position="13"/>
        <end position="73"/>
    </location>
</feature>
<comment type="caution">
    <text evidence="6">The sequence shown here is derived from an EMBL/GenBank/DDBJ whole genome shotgun (WGS) entry which is preliminary data.</text>
</comment>
<dbReference type="Pfam" id="PF00440">
    <property type="entry name" value="TetR_N"/>
    <property type="match status" value="1"/>
</dbReference>
<evidence type="ECO:0000313" key="7">
    <source>
        <dbReference type="Proteomes" id="UP001165044"/>
    </source>
</evidence>
<evidence type="ECO:0000256" key="4">
    <source>
        <dbReference type="PROSITE-ProRule" id="PRU00335"/>
    </source>
</evidence>
<keyword evidence="2 4" id="KW-0238">DNA-binding</keyword>
<name>A0ABQ5PU93_9BACT</name>
<dbReference type="PANTHER" id="PTHR30055">
    <property type="entry name" value="HTH-TYPE TRANSCRIPTIONAL REGULATOR RUTR"/>
    <property type="match status" value="1"/>
</dbReference>
<evidence type="ECO:0000256" key="2">
    <source>
        <dbReference type="ARBA" id="ARBA00023125"/>
    </source>
</evidence>
<evidence type="ECO:0000256" key="3">
    <source>
        <dbReference type="ARBA" id="ARBA00023163"/>
    </source>
</evidence>
<dbReference type="PANTHER" id="PTHR30055:SF234">
    <property type="entry name" value="HTH-TYPE TRANSCRIPTIONAL REGULATOR BETI"/>
    <property type="match status" value="1"/>
</dbReference>
<sequence length="228" mass="25360">MAILGSSMEPKAPDTRTSLLQAALVCFADHGFDGTSMRMIAEKAGRPLSLLSHYFGNKEGLYLEVFKYIFETSTPQSPHPAPGLDLDPRDRQGAVRLLREQIHFMYQQAAPDAAQARPFQDHRARLWVREFRSPRASLHPIIHEYLSPTADLIRKCIGVLRPELNAAQVAFLSATIMGQVAGHGTMSGLNKVLWGEYPPFGSHFQEAELLVEFCLQGLRTDLPAPHEG</sequence>
<evidence type="ECO:0000313" key="6">
    <source>
        <dbReference type="EMBL" id="GLH65967.1"/>
    </source>
</evidence>
<organism evidence="6 7">
    <name type="scientific">Geothrix edaphica</name>
    <dbReference type="NCBI Taxonomy" id="2927976"/>
    <lineage>
        <taxon>Bacteria</taxon>
        <taxon>Pseudomonadati</taxon>
        <taxon>Acidobacteriota</taxon>
        <taxon>Holophagae</taxon>
        <taxon>Holophagales</taxon>
        <taxon>Holophagaceae</taxon>
        <taxon>Geothrix</taxon>
    </lineage>
</organism>
<evidence type="ECO:0000256" key="1">
    <source>
        <dbReference type="ARBA" id="ARBA00023015"/>
    </source>
</evidence>